<dbReference type="EMBL" id="AWUE01022937">
    <property type="protein sequence ID" value="OMO55505.1"/>
    <property type="molecule type" value="Genomic_DNA"/>
</dbReference>
<dbReference type="GO" id="GO:0016740">
    <property type="term" value="F:transferase activity"/>
    <property type="evidence" value="ECO:0007669"/>
    <property type="project" value="UniProtKB-KW"/>
</dbReference>
<dbReference type="SUPFAM" id="SSF56219">
    <property type="entry name" value="DNase I-like"/>
    <property type="match status" value="1"/>
</dbReference>
<gene>
    <name evidence="2" type="ORF">COLO4_35953</name>
</gene>
<evidence type="ECO:0000256" key="1">
    <source>
        <dbReference type="ARBA" id="ARBA00022679"/>
    </source>
</evidence>
<comment type="caution">
    <text evidence="2">The sequence shown here is derived from an EMBL/GenBank/DDBJ whole genome shotgun (WGS) entry which is preliminary data.</text>
</comment>
<dbReference type="Gene3D" id="3.60.10.10">
    <property type="entry name" value="Endonuclease/exonuclease/phosphatase"/>
    <property type="match status" value="1"/>
</dbReference>
<dbReference type="InterPro" id="IPR051283">
    <property type="entry name" value="Sec_Metabolite_Acyltrans"/>
</dbReference>
<dbReference type="AlphaFoldDB" id="A0A1R3GBP4"/>
<dbReference type="PANTHER" id="PTHR31896">
    <property type="entry name" value="FAMILY REGULATORY PROTEIN, PUTATIVE (AFU_ORTHOLOGUE AFUA_3G14730)-RELATED"/>
    <property type="match status" value="1"/>
</dbReference>
<accession>A0A1R3GBP4</accession>
<protein>
    <submittedName>
        <fullName evidence="2">Transferase</fullName>
    </submittedName>
</protein>
<proteinExistence type="predicted"/>
<keyword evidence="1 2" id="KW-0808">Transferase</keyword>
<dbReference type="Proteomes" id="UP000187203">
    <property type="component" value="Unassembled WGS sequence"/>
</dbReference>
<dbReference type="Gene3D" id="3.30.559.10">
    <property type="entry name" value="Chloramphenicol acetyltransferase-like domain"/>
    <property type="match status" value="3"/>
</dbReference>
<dbReference type="Pfam" id="PF02458">
    <property type="entry name" value="Transferase"/>
    <property type="match status" value="1"/>
</dbReference>
<dbReference type="OrthoDB" id="1862401at2759"/>
<organism evidence="2 3">
    <name type="scientific">Corchorus olitorius</name>
    <dbReference type="NCBI Taxonomy" id="93759"/>
    <lineage>
        <taxon>Eukaryota</taxon>
        <taxon>Viridiplantae</taxon>
        <taxon>Streptophyta</taxon>
        <taxon>Embryophyta</taxon>
        <taxon>Tracheophyta</taxon>
        <taxon>Spermatophyta</taxon>
        <taxon>Magnoliopsida</taxon>
        <taxon>eudicotyledons</taxon>
        <taxon>Gunneridae</taxon>
        <taxon>Pentapetalae</taxon>
        <taxon>rosids</taxon>
        <taxon>malvids</taxon>
        <taxon>Malvales</taxon>
        <taxon>Malvaceae</taxon>
        <taxon>Grewioideae</taxon>
        <taxon>Apeibeae</taxon>
        <taxon>Corchorus</taxon>
    </lineage>
</organism>
<dbReference type="InterPro" id="IPR023213">
    <property type="entry name" value="CAT-like_dom_sf"/>
</dbReference>
<dbReference type="PANTHER" id="PTHR31896:SF43">
    <property type="entry name" value="PROTEIN ENHANCED PSEUDOMONAS SUSCEPTIBILITY 1"/>
    <property type="match status" value="1"/>
</dbReference>
<evidence type="ECO:0000313" key="3">
    <source>
        <dbReference type="Proteomes" id="UP000187203"/>
    </source>
</evidence>
<dbReference type="InterPro" id="IPR036691">
    <property type="entry name" value="Endo/exonu/phosph_ase_sf"/>
</dbReference>
<name>A0A1R3GBP4_9ROSI</name>
<sequence length="733" mass="84988">MTNNSIMGAQDLWDCLNSCCLLEVKAKGVHYTWSNRRDEQHITWERLDRAFANHVWLQTFENAELQNLAITVSDHSPMILNFDKKSKFRRRPYRFELMWTLHPECKEIIQQAWSIKMPGSAPFKLTRKIQHVREKLKKWNKLVFGDLQNKKEAVERKLAKIQEDIENSNCWDQERTLRKEFESILEQEQLHWMQKSRANWIISGERNTKFFHVATKKRRGKNKIVRIRKPGGPITEDEDEITDEILRYFTDLYGDSSEATLQEMKQVVQGVEMPTLMEKHIQSLNAPFEDDAIKNAVFQMNPFKAPGYDGKRAAFYQKFWRLPLLTSKAWMILLEVFKTQQQNRYVIGMMARNKEGDINILVRSVAARRKSVARLLLTSGEAVQGRGRRGLALHSPYPYYTNHPSCIMHGMWKIEHPINKATTHDQRQKVELMPWDLQNLPVGRLATTEHDDDNTISFYIDCNNAGALFIHAEVDGVTISDIVKPVYVPPIVHSFFPLNGLKNHEGVSNPLLGVQVIELVDGVFVGYTINHFVADGTSFWHFFNSWSEISRGSIQYLSKLPIFQRSFLNGIDYPIRFSRLYVKESFNHDHTFVLPPLKERFFHFSKESIAKLKAQANVEVGTNKISSLQALLSHFWQSVARNKKLEPDEEAKELKDKKVGEITLKMNKMIVAQIEEEFRRGLESWIAIPKLITGATMRSNFMAISFSPWFNIYGNDFGWGSPIAVRSGSTNNF</sequence>
<reference evidence="3" key="1">
    <citation type="submission" date="2013-09" db="EMBL/GenBank/DDBJ databases">
        <title>Corchorus olitorius genome sequencing.</title>
        <authorList>
            <person name="Alam M."/>
            <person name="Haque M.S."/>
            <person name="Islam M.S."/>
            <person name="Emdad E.M."/>
            <person name="Islam M.M."/>
            <person name="Ahmed B."/>
            <person name="Halim A."/>
            <person name="Hossen Q.M.M."/>
            <person name="Hossain M.Z."/>
            <person name="Ahmed R."/>
            <person name="Khan M.M."/>
            <person name="Islam R."/>
            <person name="Rashid M.M."/>
            <person name="Khan S.A."/>
            <person name="Rahman M.S."/>
            <person name="Alam M."/>
            <person name="Yahiya A.S."/>
            <person name="Khan M.S."/>
            <person name="Azam M.S."/>
            <person name="Haque T."/>
            <person name="Lashkar M.Z.H."/>
            <person name="Akhand A.I."/>
            <person name="Morshed G."/>
            <person name="Roy S."/>
            <person name="Uddin K.S."/>
            <person name="Rabeya T."/>
            <person name="Hossain A.S."/>
            <person name="Chowdhury A."/>
            <person name="Snigdha A.R."/>
            <person name="Mortoza M.S."/>
            <person name="Matin S.A."/>
            <person name="Hoque S.M.E."/>
            <person name="Islam M.K."/>
            <person name="Roy D.K."/>
            <person name="Haider R."/>
            <person name="Moosa M.M."/>
            <person name="Elias S.M."/>
            <person name="Hasan A.M."/>
            <person name="Jahan S."/>
            <person name="Shafiuddin M."/>
            <person name="Mahmood N."/>
            <person name="Shommy N.S."/>
        </authorList>
    </citation>
    <scope>NUCLEOTIDE SEQUENCE [LARGE SCALE GENOMIC DNA]</scope>
    <source>
        <strain evidence="3">cv. O-4</strain>
    </source>
</reference>
<dbReference type="STRING" id="93759.A0A1R3GBP4"/>
<evidence type="ECO:0000313" key="2">
    <source>
        <dbReference type="EMBL" id="OMO55505.1"/>
    </source>
</evidence>
<keyword evidence="3" id="KW-1185">Reference proteome</keyword>